<dbReference type="AlphaFoldDB" id="U1GI95"/>
<evidence type="ECO:0000313" key="2">
    <source>
        <dbReference type="EMBL" id="ERF77402.1"/>
    </source>
</evidence>
<gene>
    <name evidence="2" type="ORF">N561_11830</name>
</gene>
<dbReference type="GO" id="GO:0034194">
    <property type="term" value="P:D-galactonate catabolic process"/>
    <property type="evidence" value="ECO:0007669"/>
    <property type="project" value="InterPro"/>
</dbReference>
<feature type="transmembrane region" description="Helical" evidence="1">
    <location>
        <begin position="12"/>
        <end position="33"/>
    </location>
</feature>
<organism evidence="2 3">
    <name type="scientific">Gallibacterium anatis 12656/12</name>
    <dbReference type="NCBI Taxonomy" id="1195244"/>
    <lineage>
        <taxon>Bacteria</taxon>
        <taxon>Pseudomonadati</taxon>
        <taxon>Pseudomonadota</taxon>
        <taxon>Gammaproteobacteria</taxon>
        <taxon>Pasteurellales</taxon>
        <taxon>Pasteurellaceae</taxon>
        <taxon>Gallibacterium</taxon>
    </lineage>
</organism>
<evidence type="ECO:0000313" key="3">
    <source>
        <dbReference type="Proteomes" id="UP000016529"/>
    </source>
</evidence>
<dbReference type="Gene3D" id="3.30.420.310">
    <property type="entry name" value="2-keto-3-deoxy-galactonokinase, C-terminal domain"/>
    <property type="match status" value="1"/>
</dbReference>
<sequence>MIKNGIFITEKCLFFDYYLVIQDLIIGGFMIAIDWGTTNFRAYYLNDNREKKLLENNNKGIKSIEVDMFEEVILDLFKQHSFLYDLKSLFIGMSGMIGSKNGWIEVPYVHGPVNLEDINKSLYSFTLSNGIPVFIVPGIAMINKYGVFDVMRGEETQLLGLYKMTKGDDLSVILPGTHSKHASIQFGKLVDFCTLMTGELFSLLDQYSILTKEMPNFYDDETAFLKGVEIGNEIPLSNALFSTRTLFLNQQLSSNQVRSYLSGVIIGNEIRLLPKDLNHYVVGSENIVKRYSNALEHLGYRHQVVDGEHCFLAGIESMVSD</sequence>
<dbReference type="InterPro" id="IPR042258">
    <property type="entry name" value="DGOK_N"/>
</dbReference>
<dbReference type="InterPro" id="IPR042257">
    <property type="entry name" value="DGOK_C"/>
</dbReference>
<dbReference type="Pfam" id="PF05035">
    <property type="entry name" value="DGOK"/>
    <property type="match status" value="1"/>
</dbReference>
<protein>
    <recommendedName>
        <fullName evidence="4">2-dehydro-3-deoxygalactonokinase</fullName>
    </recommendedName>
</protein>
<accession>U1GI95</accession>
<dbReference type="InterPro" id="IPR043129">
    <property type="entry name" value="ATPase_NBD"/>
</dbReference>
<keyword evidence="1" id="KW-1133">Transmembrane helix</keyword>
<evidence type="ECO:0000256" key="1">
    <source>
        <dbReference type="SAM" id="Phobius"/>
    </source>
</evidence>
<dbReference type="PATRIC" id="fig|1195244.3.peg.2269"/>
<dbReference type="SUPFAM" id="SSF53067">
    <property type="entry name" value="Actin-like ATPase domain"/>
    <property type="match status" value="1"/>
</dbReference>
<comment type="caution">
    <text evidence="2">The sequence shown here is derived from an EMBL/GenBank/DDBJ whole genome shotgun (WGS) entry which is preliminary data.</text>
</comment>
<dbReference type="GO" id="GO:0008671">
    <property type="term" value="F:2-dehydro-3-deoxygalactonokinase activity"/>
    <property type="evidence" value="ECO:0007669"/>
    <property type="project" value="InterPro"/>
</dbReference>
<dbReference type="Gene3D" id="3.30.420.300">
    <property type="entry name" value="2-keto-3-deoxy-galactonokinase, substrate binding domain"/>
    <property type="match status" value="1"/>
</dbReference>
<keyword evidence="1" id="KW-0812">Transmembrane</keyword>
<dbReference type="CDD" id="cd24012">
    <property type="entry name" value="ASKHA_NBD_KDGal-kinase"/>
    <property type="match status" value="1"/>
</dbReference>
<proteinExistence type="predicted"/>
<name>U1GI95_9PAST</name>
<dbReference type="InterPro" id="IPR007729">
    <property type="entry name" value="DGOK"/>
</dbReference>
<dbReference type="Proteomes" id="UP000016529">
    <property type="component" value="Unassembled WGS sequence"/>
</dbReference>
<reference evidence="2 3" key="1">
    <citation type="journal article" date="2013" name="Genome Announc.">
        <title>Draft Genome Sequence of Gallibacterium anatis bv. haemolytica 12656-12 Liver, an Isolate Obtained from the Liver of a Septicemic Chicken.</title>
        <authorList>
            <person name="Kudirkiene E."/>
            <person name="Christensen H."/>
            <person name="Bojesen A.M."/>
        </authorList>
    </citation>
    <scope>NUCLEOTIDE SEQUENCE [LARGE SCALE GENOMIC DNA]</scope>
    <source>
        <strain evidence="2">12656/12</strain>
    </source>
</reference>
<evidence type="ECO:0008006" key="4">
    <source>
        <dbReference type="Google" id="ProtNLM"/>
    </source>
</evidence>
<dbReference type="EMBL" id="AVOX01000066">
    <property type="protein sequence ID" value="ERF77402.1"/>
    <property type="molecule type" value="Genomic_DNA"/>
</dbReference>
<keyword evidence="1" id="KW-0472">Membrane</keyword>